<protein>
    <submittedName>
        <fullName evidence="1">Uncharacterized protein</fullName>
    </submittedName>
</protein>
<gene>
    <name evidence="1" type="ORF">ORPV_1068</name>
</gene>
<dbReference type="EMBL" id="LT906555">
    <property type="protein sequence ID" value="SNW62972.1"/>
    <property type="molecule type" value="Genomic_DNA"/>
</dbReference>
<proteinExistence type="predicted"/>
<accession>A0A2I2L5Z5</accession>
<dbReference type="GeneID" id="35381728"/>
<sequence length="187" mass="21841">MTDNATDKIVLDAAQEKLLRMALRKNKTFISSHILCLLKDKCNEEVDNFIENLYEHEIGYKYALSPAIYTYSSITGESDVDLYENYISKLGITLDFSSRSVCNYNKDRKYGNIKVPLTDDEVVLYKYILSLVLTPTEYITYKGLITLNFNFDLLIEIQSGYDLDDWFMEYVRDDLDYLSKILYIQNC</sequence>
<organism evidence="1">
    <name type="scientific">Orpheovirus IHUMI-LCC2</name>
    <dbReference type="NCBI Taxonomy" id="2023057"/>
    <lineage>
        <taxon>Viruses</taxon>
        <taxon>Varidnaviria</taxon>
        <taxon>Bamfordvirae</taxon>
        <taxon>Nucleocytoviricota</taxon>
        <taxon>Megaviricetes</taxon>
        <taxon>Pimascovirales</taxon>
        <taxon>Ocovirineae</taxon>
        <taxon>Orpheoviridae</taxon>
        <taxon>Alphaorpheovirus</taxon>
        <taxon>Alphaorpheovirus massiliense</taxon>
    </lineage>
</organism>
<evidence type="ECO:0000313" key="2">
    <source>
        <dbReference type="Proteomes" id="UP000236316"/>
    </source>
</evidence>
<dbReference type="RefSeq" id="YP_009449274.1">
    <property type="nucleotide sequence ID" value="NC_036594.1"/>
</dbReference>
<dbReference type="KEGG" id="vg:35381728"/>
<dbReference type="Proteomes" id="UP000236316">
    <property type="component" value="Segment"/>
</dbReference>
<name>A0A2I2L5Z5_9VIRU</name>
<evidence type="ECO:0000313" key="1">
    <source>
        <dbReference type="EMBL" id="SNW62972.1"/>
    </source>
</evidence>
<keyword evidence="2" id="KW-1185">Reference proteome</keyword>
<reference evidence="1" key="1">
    <citation type="submission" date="2017-08" db="EMBL/GenBank/DDBJ databases">
        <authorList>
            <consortium name="Urmite Genomes"/>
        </authorList>
    </citation>
    <scope>NUCLEOTIDE SEQUENCE [LARGE SCALE GENOMIC DNA]</scope>
    <source>
        <strain evidence="1">IHUMI-LCC2</strain>
    </source>
</reference>